<dbReference type="Proteomes" id="UP000269396">
    <property type="component" value="Unassembled WGS sequence"/>
</dbReference>
<evidence type="ECO:0000313" key="1">
    <source>
        <dbReference type="EMBL" id="VDP64899.1"/>
    </source>
</evidence>
<evidence type="ECO:0000313" key="2">
    <source>
        <dbReference type="Proteomes" id="UP000269396"/>
    </source>
</evidence>
<protein>
    <submittedName>
        <fullName evidence="1">Uncharacterized protein</fullName>
    </submittedName>
</protein>
<dbReference type="AlphaFoldDB" id="A0A183PI82"/>
<proteinExistence type="predicted"/>
<organism evidence="1 2">
    <name type="scientific">Schistosoma mattheei</name>
    <dbReference type="NCBI Taxonomy" id="31246"/>
    <lineage>
        <taxon>Eukaryota</taxon>
        <taxon>Metazoa</taxon>
        <taxon>Spiralia</taxon>
        <taxon>Lophotrochozoa</taxon>
        <taxon>Platyhelminthes</taxon>
        <taxon>Trematoda</taxon>
        <taxon>Digenea</taxon>
        <taxon>Strigeidida</taxon>
        <taxon>Schistosomatoidea</taxon>
        <taxon>Schistosomatidae</taxon>
        <taxon>Schistosoma</taxon>
    </lineage>
</organism>
<keyword evidence="2" id="KW-1185">Reference proteome</keyword>
<dbReference type="EMBL" id="UZAL01034221">
    <property type="protein sequence ID" value="VDP64899.1"/>
    <property type="molecule type" value="Genomic_DNA"/>
</dbReference>
<accession>A0A183PI82</accession>
<sequence length="47" mass="5503">MNLRRESLSIWDSSAGCTCILEFMFTMGLHTNRTKRQFLIHLATESR</sequence>
<name>A0A183PI82_9TREM</name>
<reference evidence="1 2" key="1">
    <citation type="submission" date="2018-11" db="EMBL/GenBank/DDBJ databases">
        <authorList>
            <consortium name="Pathogen Informatics"/>
        </authorList>
    </citation>
    <scope>NUCLEOTIDE SEQUENCE [LARGE SCALE GENOMIC DNA]</scope>
    <source>
        <strain>Denwood</strain>
        <strain evidence="2">Zambia</strain>
    </source>
</reference>
<gene>
    <name evidence="1" type="ORF">SMTD_LOCUS14069</name>
</gene>